<sequence length="392" mass="41173">MPIFARSRRTSRAASTIVLLLALLGGSLSTGAVSAHADDTDGISGTPSDGQGQDDRSRFSYQASPGQHLEDSYLVRNTGTTPQTMQVFATDAYNTEDGSYGLLDTDAAVTDAGNWVTFEGGQKKMSIPLDPGASQVVPFTVDVPADARPGDHAAGIVISVQSAEGQVLVDRRVATRVYVRVPGDLQPALTISSLEAHYNPSINPFDGSTTLTFTLKNAGNVALGANLVIGVNGLFGMTLGEVKRQELTEMLPGSTRTVTVDVTGVGQYAYLNPYVKLAAVIDADALNPGPLPATSRDTVTIAWPIWLLVLSAIALLVWLWLRWRRRSDAKNAAAWIAYTEEEARRKAEAERGAVPAAGGAHASSPATSSAAVPAASTTAGPPASPLHPEGRR</sequence>
<gene>
    <name evidence="4" type="ORF">SAMN06309945_1763</name>
</gene>
<feature type="region of interest" description="Disordered" evidence="1">
    <location>
        <begin position="347"/>
        <end position="392"/>
    </location>
</feature>
<organism evidence="4 5">
    <name type="scientific">Okibacterium fritillariae</name>
    <dbReference type="NCBI Taxonomy" id="123320"/>
    <lineage>
        <taxon>Bacteria</taxon>
        <taxon>Bacillati</taxon>
        <taxon>Actinomycetota</taxon>
        <taxon>Actinomycetes</taxon>
        <taxon>Micrococcales</taxon>
        <taxon>Microbacteriaceae</taxon>
        <taxon>Okibacterium</taxon>
    </lineage>
</organism>
<evidence type="ECO:0000256" key="3">
    <source>
        <dbReference type="SAM" id="SignalP"/>
    </source>
</evidence>
<dbReference type="EMBL" id="FUZP01000001">
    <property type="protein sequence ID" value="SKC53589.1"/>
    <property type="molecule type" value="Genomic_DNA"/>
</dbReference>
<keyword evidence="3" id="KW-0732">Signal</keyword>
<evidence type="ECO:0000256" key="1">
    <source>
        <dbReference type="SAM" id="MobiDB-lite"/>
    </source>
</evidence>
<keyword evidence="2" id="KW-0812">Transmembrane</keyword>
<reference evidence="4 5" key="1">
    <citation type="submission" date="2017-02" db="EMBL/GenBank/DDBJ databases">
        <authorList>
            <person name="Peterson S.W."/>
        </authorList>
    </citation>
    <scope>NUCLEOTIDE SEQUENCE [LARGE SCALE GENOMIC DNA]</scope>
    <source>
        <strain evidence="4 5">VKM Ac-2059</strain>
    </source>
</reference>
<keyword evidence="2" id="KW-1133">Transmembrane helix</keyword>
<dbReference type="RefSeq" id="WP_159449507.1">
    <property type="nucleotide sequence ID" value="NZ_FUZP01000001.1"/>
</dbReference>
<feature type="chain" id="PRO_5012165430" evidence="3">
    <location>
        <begin position="38"/>
        <end position="392"/>
    </location>
</feature>
<feature type="region of interest" description="Disordered" evidence="1">
    <location>
        <begin position="34"/>
        <end position="61"/>
    </location>
</feature>
<dbReference type="OrthoDB" id="4336304at2"/>
<protein>
    <submittedName>
        <fullName evidence="4">Dihydroorotate dehydrogenase (Fumarate)</fullName>
    </submittedName>
</protein>
<name>A0A1T5JQJ4_9MICO</name>
<dbReference type="STRING" id="123320.SAMN06309945_1763"/>
<keyword evidence="2" id="KW-0472">Membrane</keyword>
<evidence type="ECO:0000256" key="2">
    <source>
        <dbReference type="SAM" id="Phobius"/>
    </source>
</evidence>
<evidence type="ECO:0000313" key="5">
    <source>
        <dbReference type="Proteomes" id="UP000190857"/>
    </source>
</evidence>
<feature type="compositionally biased region" description="Low complexity" evidence="1">
    <location>
        <begin position="352"/>
        <end position="381"/>
    </location>
</feature>
<accession>A0A1T5JQJ4</accession>
<dbReference type="Proteomes" id="UP000190857">
    <property type="component" value="Unassembled WGS sequence"/>
</dbReference>
<proteinExistence type="predicted"/>
<dbReference type="AlphaFoldDB" id="A0A1T5JQJ4"/>
<evidence type="ECO:0000313" key="4">
    <source>
        <dbReference type="EMBL" id="SKC53589.1"/>
    </source>
</evidence>
<feature type="signal peptide" evidence="3">
    <location>
        <begin position="1"/>
        <end position="37"/>
    </location>
</feature>
<keyword evidence="5" id="KW-1185">Reference proteome</keyword>
<feature type="transmembrane region" description="Helical" evidence="2">
    <location>
        <begin position="301"/>
        <end position="321"/>
    </location>
</feature>